<dbReference type="RefSeq" id="WP_114623219.1">
    <property type="nucleotide sequence ID" value="NZ_QQNA01000056.1"/>
</dbReference>
<dbReference type="EMBL" id="QQNA01000056">
    <property type="protein sequence ID" value="RDG38476.1"/>
    <property type="molecule type" value="Genomic_DNA"/>
</dbReference>
<dbReference type="OrthoDB" id="4041223at2"/>
<proteinExistence type="predicted"/>
<reference evidence="3 4" key="1">
    <citation type="submission" date="2018-07" db="EMBL/GenBank/DDBJ databases">
        <title>Streptomyces species from bats.</title>
        <authorList>
            <person name="Dunlap C."/>
        </authorList>
    </citation>
    <scope>NUCLEOTIDE SEQUENCE [LARGE SCALE GENOMIC DNA]</scope>
    <source>
        <strain evidence="3 4">AC230</strain>
    </source>
</reference>
<evidence type="ECO:0000256" key="1">
    <source>
        <dbReference type="SAM" id="MobiDB-lite"/>
    </source>
</evidence>
<accession>A0A370BFK6</accession>
<keyword evidence="2" id="KW-0812">Transmembrane</keyword>
<keyword evidence="4" id="KW-1185">Reference proteome</keyword>
<feature type="transmembrane region" description="Helical" evidence="2">
    <location>
        <begin position="158"/>
        <end position="178"/>
    </location>
</feature>
<keyword evidence="2" id="KW-1133">Transmembrane helix</keyword>
<dbReference type="AlphaFoldDB" id="A0A370BFK6"/>
<keyword evidence="2" id="KW-0472">Membrane</keyword>
<sequence length="426" mass="43659">MSAPARTVPLDPLAGVATALATFRSQAGQATRPLRSLSRHVQHAASALGGVRTGADPASAGLRQVKSRAESAGQSLTRTGRAAGSAGSTLRTGTGKAHGAVSALAPLTSGSTRLSGLAGTLGSGAGTVSRFMGPLAMGLTVAGGAMTAVNVAMRANPLGFVLGLVVPLAAYLIELALGSETGRKTMKKVFDQTLVAFRAIWSFLSPVVSAYAKIISTVFTAVRTLTTSTLKTLGSALSTGLNGARGAVSAATNPVTGLIRSVWNGFKPAIRPVTDWITTSVPAMFRRVKDAMSRALTGMGGFVSSGAQSLLSVIKGPLSALIAFANWIIDGLNGLSFSLLGKKFGVDLPKIPQLAEGGVVLPAARGPHAAVLPLSALDRLRPAEPGHRPPADRPPRRATAISAYHEPHGRSALFVAEDLRFLQRTA</sequence>
<gene>
    <name evidence="3" type="ORF">DVH02_08960</name>
</gene>
<comment type="caution">
    <text evidence="3">The sequence shown here is derived from an EMBL/GenBank/DDBJ whole genome shotgun (WGS) entry which is preliminary data.</text>
</comment>
<evidence type="ECO:0000313" key="4">
    <source>
        <dbReference type="Proteomes" id="UP000253741"/>
    </source>
</evidence>
<organism evidence="3 4">
    <name type="scientific">Streptomyces corynorhini</name>
    <dbReference type="NCBI Taxonomy" id="2282652"/>
    <lineage>
        <taxon>Bacteria</taxon>
        <taxon>Bacillati</taxon>
        <taxon>Actinomycetota</taxon>
        <taxon>Actinomycetes</taxon>
        <taxon>Kitasatosporales</taxon>
        <taxon>Streptomycetaceae</taxon>
        <taxon>Streptomyces</taxon>
    </lineage>
</organism>
<name>A0A370BFK6_9ACTN</name>
<feature type="transmembrane region" description="Helical" evidence="2">
    <location>
        <begin position="131"/>
        <end position="152"/>
    </location>
</feature>
<evidence type="ECO:0000313" key="3">
    <source>
        <dbReference type="EMBL" id="RDG38476.1"/>
    </source>
</evidence>
<dbReference type="Proteomes" id="UP000253741">
    <property type="component" value="Unassembled WGS sequence"/>
</dbReference>
<protein>
    <submittedName>
        <fullName evidence="3">Tape-measure protein</fullName>
    </submittedName>
</protein>
<evidence type="ECO:0000256" key="2">
    <source>
        <dbReference type="SAM" id="Phobius"/>
    </source>
</evidence>
<feature type="region of interest" description="Disordered" evidence="1">
    <location>
        <begin position="66"/>
        <end position="95"/>
    </location>
</feature>